<dbReference type="GO" id="GO:0004674">
    <property type="term" value="F:protein serine/threonine kinase activity"/>
    <property type="evidence" value="ECO:0007669"/>
    <property type="project" value="TreeGrafter"/>
</dbReference>
<feature type="transmembrane region" description="Helical" evidence="2">
    <location>
        <begin position="231"/>
        <end position="250"/>
    </location>
</feature>
<dbReference type="Pfam" id="PF07714">
    <property type="entry name" value="PK_Tyr_Ser-Thr"/>
    <property type="match status" value="1"/>
</dbReference>
<accession>A0A6A4Y0J9</accession>
<dbReference type="SMART" id="SM00220">
    <property type="entry name" value="S_TKc"/>
    <property type="match status" value="1"/>
</dbReference>
<dbReference type="PRINTS" id="PR00109">
    <property type="entry name" value="TYRKINASE"/>
</dbReference>
<dbReference type="GO" id="GO:0005524">
    <property type="term" value="F:ATP binding"/>
    <property type="evidence" value="ECO:0007669"/>
    <property type="project" value="InterPro"/>
</dbReference>
<keyword evidence="2" id="KW-0812">Transmembrane</keyword>
<keyword evidence="2" id="KW-1133">Transmembrane helix</keyword>
<dbReference type="PANTHER" id="PTHR44329">
    <property type="entry name" value="SERINE/THREONINE-PROTEIN KINASE TNNI3K-RELATED"/>
    <property type="match status" value="1"/>
</dbReference>
<evidence type="ECO:0000256" key="2">
    <source>
        <dbReference type="SAM" id="Phobius"/>
    </source>
</evidence>
<dbReference type="Gene3D" id="1.10.510.10">
    <property type="entry name" value="Transferase(Phosphotransferase) domain 1"/>
    <property type="match status" value="1"/>
</dbReference>
<dbReference type="OrthoDB" id="64506at2759"/>
<dbReference type="PANTHER" id="PTHR44329:SF214">
    <property type="entry name" value="PROTEIN KINASE DOMAIN-CONTAINING PROTEIN"/>
    <property type="match status" value="1"/>
</dbReference>
<feature type="non-terminal residue" evidence="4">
    <location>
        <position position="1"/>
    </location>
</feature>
<gene>
    <name evidence="4" type="ORF">As57867_018854</name>
</gene>
<dbReference type="EMBL" id="VJMH01006424">
    <property type="protein sequence ID" value="KAF0689645.1"/>
    <property type="molecule type" value="Genomic_DNA"/>
</dbReference>
<organism evidence="4">
    <name type="scientific">Aphanomyces stellatus</name>
    <dbReference type="NCBI Taxonomy" id="120398"/>
    <lineage>
        <taxon>Eukaryota</taxon>
        <taxon>Sar</taxon>
        <taxon>Stramenopiles</taxon>
        <taxon>Oomycota</taxon>
        <taxon>Saprolegniomycetes</taxon>
        <taxon>Saprolegniales</taxon>
        <taxon>Verrucalvaceae</taxon>
        <taxon>Aphanomyces</taxon>
    </lineage>
</organism>
<dbReference type="InterPro" id="IPR000719">
    <property type="entry name" value="Prot_kinase_dom"/>
</dbReference>
<name>A0A6A4Y0J9_9STRA</name>
<evidence type="ECO:0000256" key="1">
    <source>
        <dbReference type="SAM" id="MobiDB-lite"/>
    </source>
</evidence>
<feature type="compositionally biased region" description="Pro residues" evidence="1">
    <location>
        <begin position="1"/>
        <end position="29"/>
    </location>
</feature>
<reference evidence="4" key="1">
    <citation type="submission" date="2019-06" db="EMBL/GenBank/DDBJ databases">
        <title>Genomics analysis of Aphanomyces spp. identifies a new class of oomycete effector associated with host adaptation.</title>
        <authorList>
            <person name="Gaulin E."/>
        </authorList>
    </citation>
    <scope>NUCLEOTIDE SEQUENCE</scope>
    <source>
        <strain evidence="4">CBS 578.67</strain>
    </source>
</reference>
<dbReference type="InterPro" id="IPR051681">
    <property type="entry name" value="Ser/Thr_Kinases-Pseudokinases"/>
</dbReference>
<comment type="caution">
    <text evidence="4">The sequence shown here is derived from an EMBL/GenBank/DDBJ whole genome shotgun (WGS) entry which is preliminary data.</text>
</comment>
<dbReference type="SUPFAM" id="SSF56112">
    <property type="entry name" value="Protein kinase-like (PK-like)"/>
    <property type="match status" value="1"/>
</dbReference>
<evidence type="ECO:0000313" key="4">
    <source>
        <dbReference type="EMBL" id="KAF0689645.1"/>
    </source>
</evidence>
<dbReference type="InterPro" id="IPR011009">
    <property type="entry name" value="Kinase-like_dom_sf"/>
</dbReference>
<feature type="domain" description="Protein kinase" evidence="3">
    <location>
        <begin position="185"/>
        <end position="448"/>
    </location>
</feature>
<dbReference type="InterPro" id="IPR008271">
    <property type="entry name" value="Ser/Thr_kinase_AS"/>
</dbReference>
<dbReference type="InterPro" id="IPR001245">
    <property type="entry name" value="Ser-Thr/Tyr_kinase_cat_dom"/>
</dbReference>
<dbReference type="PROSITE" id="PS50011">
    <property type="entry name" value="PROTEIN_KINASE_DOM"/>
    <property type="match status" value="1"/>
</dbReference>
<keyword evidence="2" id="KW-0472">Membrane</keyword>
<evidence type="ECO:0000259" key="3">
    <source>
        <dbReference type="PROSITE" id="PS50011"/>
    </source>
</evidence>
<protein>
    <recommendedName>
        <fullName evidence="3">Protein kinase domain-containing protein</fullName>
    </recommendedName>
</protein>
<proteinExistence type="predicted"/>
<feature type="compositionally biased region" description="Low complexity" evidence="1">
    <location>
        <begin position="55"/>
        <end position="97"/>
    </location>
</feature>
<dbReference type="AlphaFoldDB" id="A0A6A4Y0J9"/>
<sequence length="456" mass="48647">PPPPPPPPPPPTDAPVAPPPPTPAPPTTTPPTAKAPLTPAPPSNAVQATTPPPTTAAAALDTPIDTTTTVAPSDANGTTTSPTTTKPKTTTGSPVVTAAASDAPEQSSATLSTSMTIGLATGGTVAVAFAAYMLVRRRRKKATTATASSSTGNTGNNFSSTATIVSDSQLEWTALEPFKVPLADVGLTKTLAAGAFGEVWLGTYHHQVVAVKTCLSNKSSRKNLQHFIDELALMGTFSCPYIVTMMAAAWTRPTDLKAVLEYMNMGDLRDFLADTTPATFSWKNKLDCGLSIAKALVYLKERQVIHRDLKSRNVLLDSEKGTKLADFGISREDSENTMTAGVGTYRWMAPEVLTFKYYTIAVDVFSFGVLLSELDTHQIPYTDVRNDQGHPISDTAIVGMVLYNNLRPNFSGACLPWLKELALRCMNTVAEDRPEPGEIVDIIESEMLMMGDYAML</sequence>
<dbReference type="Gene3D" id="3.30.200.20">
    <property type="entry name" value="Phosphorylase Kinase, domain 1"/>
    <property type="match status" value="1"/>
</dbReference>
<feature type="transmembrane region" description="Helical" evidence="2">
    <location>
        <begin position="115"/>
        <end position="135"/>
    </location>
</feature>
<feature type="region of interest" description="Disordered" evidence="1">
    <location>
        <begin position="1"/>
        <end position="109"/>
    </location>
</feature>
<dbReference type="PROSITE" id="PS00108">
    <property type="entry name" value="PROTEIN_KINASE_ST"/>
    <property type="match status" value="1"/>
</dbReference>